<name>A0ABQ2BLH4_9SPHI</name>
<evidence type="ECO:0000313" key="3">
    <source>
        <dbReference type="Proteomes" id="UP000645390"/>
    </source>
</evidence>
<sequence length="263" mass="30243">MHKGGSTKPWSITCIDASVSAPDEIPCVLKLFKEKHIVDSNSIGKEFLCNMLAREFDLVTPDAYLVDPFDVPFVSTLKPEINAELKTKHKGFTFCSRLVNASIVTPEIKSSVFDIDDCAMIFAFDCMIMNQDRGGYRKKSNLMMDDDGFILIDHELTFHFLDGDAQHGYNAVMEPYHNSSWFPIYLKHIFYAKLKEYRGTKKMLFDTFEEILSRLDISKVESLLKQLAIYDIYVGQNELLIQYLYTLKQNANKFSRILLNLIS</sequence>
<accession>A0ABQ2BLH4</accession>
<evidence type="ECO:0000259" key="1">
    <source>
        <dbReference type="Pfam" id="PF20613"/>
    </source>
</evidence>
<dbReference type="EMBL" id="BMDJ01000014">
    <property type="protein sequence ID" value="GGI29081.1"/>
    <property type="molecule type" value="Genomic_DNA"/>
</dbReference>
<keyword evidence="3" id="KW-1185">Reference proteome</keyword>
<proteinExistence type="predicted"/>
<feature type="domain" description="HipA-like kinase" evidence="1">
    <location>
        <begin position="39"/>
        <end position="184"/>
    </location>
</feature>
<comment type="caution">
    <text evidence="2">The sequence shown here is derived from an EMBL/GenBank/DDBJ whole genome shotgun (WGS) entry which is preliminary data.</text>
</comment>
<dbReference type="InterPro" id="IPR046748">
    <property type="entry name" value="HipA_2"/>
</dbReference>
<reference evidence="3" key="1">
    <citation type="journal article" date="2019" name="Int. J. Syst. Evol. Microbiol.">
        <title>The Global Catalogue of Microorganisms (GCM) 10K type strain sequencing project: providing services to taxonomists for standard genome sequencing and annotation.</title>
        <authorList>
            <consortium name="The Broad Institute Genomics Platform"/>
            <consortium name="The Broad Institute Genome Sequencing Center for Infectious Disease"/>
            <person name="Wu L."/>
            <person name="Ma J."/>
        </authorList>
    </citation>
    <scope>NUCLEOTIDE SEQUENCE [LARGE SCALE GENOMIC DNA]</scope>
    <source>
        <strain evidence="3">CCM 8939</strain>
    </source>
</reference>
<evidence type="ECO:0000313" key="2">
    <source>
        <dbReference type="EMBL" id="GGI29081.1"/>
    </source>
</evidence>
<dbReference type="Pfam" id="PF20613">
    <property type="entry name" value="HipA_2"/>
    <property type="match status" value="1"/>
</dbReference>
<gene>
    <name evidence="2" type="ORF">GCM10008119_35850</name>
</gene>
<protein>
    <recommendedName>
        <fullName evidence="1">HipA-like kinase domain-containing protein</fullName>
    </recommendedName>
</protein>
<organism evidence="2 3">
    <name type="scientific">Pedobacter mendelii</name>
    <dbReference type="NCBI Taxonomy" id="1908240"/>
    <lineage>
        <taxon>Bacteria</taxon>
        <taxon>Pseudomonadati</taxon>
        <taxon>Bacteroidota</taxon>
        <taxon>Sphingobacteriia</taxon>
        <taxon>Sphingobacteriales</taxon>
        <taxon>Sphingobacteriaceae</taxon>
        <taxon>Pedobacter</taxon>
    </lineage>
</organism>
<dbReference type="Proteomes" id="UP000645390">
    <property type="component" value="Unassembled WGS sequence"/>
</dbReference>